<organism evidence="2">
    <name type="scientific">marine metagenome</name>
    <dbReference type="NCBI Taxonomy" id="408172"/>
    <lineage>
        <taxon>unclassified sequences</taxon>
        <taxon>metagenomes</taxon>
        <taxon>ecological metagenomes</taxon>
    </lineage>
</organism>
<proteinExistence type="predicted"/>
<feature type="non-terminal residue" evidence="2">
    <location>
        <position position="1"/>
    </location>
</feature>
<feature type="transmembrane region" description="Helical" evidence="1">
    <location>
        <begin position="7"/>
        <end position="24"/>
    </location>
</feature>
<sequence>QKAKGSMVWFYVSIVILLIIVILAGIMPMFRVLALAYLVVWYLTCAKRQVHYIKRNQINYEKKDWGKALLFGAAGYVVLFVLNFILFFALTYANVVKLPKSIIEESSAPVVTQLIQTQLNLESSCNSVTITDEISSGVYNAIANLDDGTQINLIINVKGNNLYINVPPQ</sequence>
<name>A0A382VV88_9ZZZZ</name>
<keyword evidence="1" id="KW-1133">Transmembrane helix</keyword>
<dbReference type="AlphaFoldDB" id="A0A382VV88"/>
<gene>
    <name evidence="2" type="ORF">METZ01_LOCUS403281</name>
</gene>
<keyword evidence="1" id="KW-0472">Membrane</keyword>
<evidence type="ECO:0000256" key="1">
    <source>
        <dbReference type="SAM" id="Phobius"/>
    </source>
</evidence>
<evidence type="ECO:0000313" key="2">
    <source>
        <dbReference type="EMBL" id="SVD50427.1"/>
    </source>
</evidence>
<accession>A0A382VV88</accession>
<protein>
    <submittedName>
        <fullName evidence="2">Uncharacterized protein</fullName>
    </submittedName>
</protein>
<dbReference type="EMBL" id="UINC01154896">
    <property type="protein sequence ID" value="SVD50427.1"/>
    <property type="molecule type" value="Genomic_DNA"/>
</dbReference>
<keyword evidence="1" id="KW-0812">Transmembrane</keyword>
<feature type="transmembrane region" description="Helical" evidence="1">
    <location>
        <begin position="68"/>
        <end position="93"/>
    </location>
</feature>
<reference evidence="2" key="1">
    <citation type="submission" date="2018-05" db="EMBL/GenBank/DDBJ databases">
        <authorList>
            <person name="Lanie J.A."/>
            <person name="Ng W.-L."/>
            <person name="Kazmierczak K.M."/>
            <person name="Andrzejewski T.M."/>
            <person name="Davidsen T.M."/>
            <person name="Wayne K.J."/>
            <person name="Tettelin H."/>
            <person name="Glass J.I."/>
            <person name="Rusch D."/>
            <person name="Podicherti R."/>
            <person name="Tsui H.-C.T."/>
            <person name="Winkler M.E."/>
        </authorList>
    </citation>
    <scope>NUCLEOTIDE SEQUENCE</scope>
</reference>